<dbReference type="FunFam" id="3.80.10.10:FF:000470">
    <property type="entry name" value="LRR receptor-like serine/threonine-protein kinase RPK2"/>
    <property type="match status" value="1"/>
</dbReference>
<reference evidence="13 14" key="1">
    <citation type="journal article" date="2022" name="Nat. Plants">
        <title>Genomes of leafy and leafless Platanthera orchids illuminate the evolution of mycoheterotrophy.</title>
        <authorList>
            <person name="Li M.H."/>
            <person name="Liu K.W."/>
            <person name="Li Z."/>
            <person name="Lu H.C."/>
            <person name="Ye Q.L."/>
            <person name="Zhang D."/>
            <person name="Wang J.Y."/>
            <person name="Li Y.F."/>
            <person name="Zhong Z.M."/>
            <person name="Liu X."/>
            <person name="Yu X."/>
            <person name="Liu D.K."/>
            <person name="Tu X.D."/>
            <person name="Liu B."/>
            <person name="Hao Y."/>
            <person name="Liao X.Y."/>
            <person name="Jiang Y.T."/>
            <person name="Sun W.H."/>
            <person name="Chen J."/>
            <person name="Chen Y.Q."/>
            <person name="Ai Y."/>
            <person name="Zhai J.W."/>
            <person name="Wu S.S."/>
            <person name="Zhou Z."/>
            <person name="Hsiao Y.Y."/>
            <person name="Wu W.L."/>
            <person name="Chen Y.Y."/>
            <person name="Lin Y.F."/>
            <person name="Hsu J.L."/>
            <person name="Li C.Y."/>
            <person name="Wang Z.W."/>
            <person name="Zhao X."/>
            <person name="Zhong W.Y."/>
            <person name="Ma X.K."/>
            <person name="Ma L."/>
            <person name="Huang J."/>
            <person name="Chen G.Z."/>
            <person name="Huang M.Z."/>
            <person name="Huang L."/>
            <person name="Peng D.H."/>
            <person name="Luo Y.B."/>
            <person name="Zou S.Q."/>
            <person name="Chen S.P."/>
            <person name="Lan S."/>
            <person name="Tsai W.C."/>
            <person name="Van de Peer Y."/>
            <person name="Liu Z.J."/>
        </authorList>
    </citation>
    <scope>NUCLEOTIDE SEQUENCE [LARGE SCALE GENOMIC DNA]</scope>
    <source>
        <strain evidence="13">Lor287</strain>
    </source>
</reference>
<keyword evidence="8" id="KW-0472">Membrane</keyword>
<gene>
    <name evidence="13" type="ORF">KSP39_PZI009102</name>
</gene>
<evidence type="ECO:0000256" key="5">
    <source>
        <dbReference type="ARBA" id="ARBA00022729"/>
    </source>
</evidence>
<dbReference type="FunFam" id="3.80.10.10:FF:000383">
    <property type="entry name" value="Leucine-rich repeat receptor protein kinase EMS1"/>
    <property type="match status" value="1"/>
</dbReference>
<evidence type="ECO:0000313" key="13">
    <source>
        <dbReference type="EMBL" id="KAK8942959.1"/>
    </source>
</evidence>
<evidence type="ECO:0000256" key="1">
    <source>
        <dbReference type="ARBA" id="ARBA00004251"/>
    </source>
</evidence>
<evidence type="ECO:0000256" key="7">
    <source>
        <dbReference type="ARBA" id="ARBA00022989"/>
    </source>
</evidence>
<evidence type="ECO:0000256" key="4">
    <source>
        <dbReference type="ARBA" id="ARBA00022692"/>
    </source>
</evidence>
<dbReference type="Pfam" id="PF00560">
    <property type="entry name" value="LRR_1"/>
    <property type="match status" value="1"/>
</dbReference>
<dbReference type="AlphaFoldDB" id="A0AAP0G7X7"/>
<dbReference type="InterPro" id="IPR032675">
    <property type="entry name" value="LRR_dom_sf"/>
</dbReference>
<keyword evidence="2" id="KW-1003">Cell membrane</keyword>
<dbReference type="GO" id="GO:0051707">
    <property type="term" value="P:response to other organism"/>
    <property type="evidence" value="ECO:0007669"/>
    <property type="project" value="UniProtKB-ARBA"/>
</dbReference>
<evidence type="ECO:0000256" key="9">
    <source>
        <dbReference type="ARBA" id="ARBA00023170"/>
    </source>
</evidence>
<dbReference type="SUPFAM" id="SSF52058">
    <property type="entry name" value="L domain-like"/>
    <property type="match status" value="1"/>
</dbReference>
<dbReference type="PANTHER" id="PTHR48064">
    <property type="entry name" value="OS01G0750400 PROTEIN"/>
    <property type="match status" value="1"/>
</dbReference>
<accession>A0AAP0G7X7</accession>
<comment type="caution">
    <text evidence="13">The sequence shown here is derived from an EMBL/GenBank/DDBJ whole genome shotgun (WGS) entry which is preliminary data.</text>
</comment>
<dbReference type="PRINTS" id="PR00019">
    <property type="entry name" value="LEURICHRPT"/>
</dbReference>
<comment type="subcellular location">
    <subcellularLocation>
        <location evidence="1">Cell membrane</location>
        <topology evidence="1">Single-pass type I membrane protein</topology>
    </subcellularLocation>
</comment>
<organism evidence="13 14">
    <name type="scientific">Platanthera zijinensis</name>
    <dbReference type="NCBI Taxonomy" id="2320716"/>
    <lineage>
        <taxon>Eukaryota</taxon>
        <taxon>Viridiplantae</taxon>
        <taxon>Streptophyta</taxon>
        <taxon>Embryophyta</taxon>
        <taxon>Tracheophyta</taxon>
        <taxon>Spermatophyta</taxon>
        <taxon>Magnoliopsida</taxon>
        <taxon>Liliopsida</taxon>
        <taxon>Asparagales</taxon>
        <taxon>Orchidaceae</taxon>
        <taxon>Orchidoideae</taxon>
        <taxon>Orchideae</taxon>
        <taxon>Orchidinae</taxon>
        <taxon>Platanthera</taxon>
    </lineage>
</organism>
<keyword evidence="9" id="KW-0675">Receptor</keyword>
<sequence length="447" mass="47100">MAAALLLLLSIPLLAATSSSSAAGDAMPAAEHRALTDILTSLLADQSWAELHPLPCSETPWPGVQCDTVNTDFLHVVSIHIGPDVISSPPCKSSAFLPPAALLHLPFLKSLSLFSCFLTPNSASLPPSIFTDLSSLQHLVLNSNPGLSGEIPSSVSTLQSLTVLSLSQNGFRGGIPPEIGRLTGLRQLDLSYNHLAGDIPEEISGLSSLAILDLSSNELEGNLPSSIGILQSLQKIDISFNSLAGRVPPAFGELKRLVLLDLSHNNLTGPFAGKPLRLEGIGLTVIGLSRCELFGPIPSSFGSLISLTALSLDRNRLNGSVPASLGSLPELGQLNLSQNQLAGEILFSVEFVKRLGKRLDLRGNRDLCARENKYEEGSFRLEAPACLCSSSAGNGGNRAERGEEEDGDVRISPALDGGDQTGNCHFGPVNARHMCFLGFAILVALLA</sequence>
<keyword evidence="7" id="KW-1133">Transmembrane helix</keyword>
<name>A0AAP0G7X7_9ASPA</name>
<evidence type="ECO:0000256" key="10">
    <source>
        <dbReference type="ARBA" id="ARBA00023180"/>
    </source>
</evidence>
<evidence type="ECO:0000256" key="11">
    <source>
        <dbReference type="SAM" id="MobiDB-lite"/>
    </source>
</evidence>
<evidence type="ECO:0000256" key="8">
    <source>
        <dbReference type="ARBA" id="ARBA00023136"/>
    </source>
</evidence>
<feature type="chain" id="PRO_5042881591" description="Piriformospora indica-insensitive protein 2" evidence="12">
    <location>
        <begin position="17"/>
        <end position="447"/>
    </location>
</feature>
<keyword evidence="14" id="KW-1185">Reference proteome</keyword>
<keyword evidence="6" id="KW-0677">Repeat</keyword>
<dbReference type="GO" id="GO:0051606">
    <property type="term" value="P:detection of stimulus"/>
    <property type="evidence" value="ECO:0007669"/>
    <property type="project" value="UniProtKB-ARBA"/>
</dbReference>
<dbReference type="Proteomes" id="UP001418222">
    <property type="component" value="Unassembled WGS sequence"/>
</dbReference>
<dbReference type="InterPro" id="IPR003591">
    <property type="entry name" value="Leu-rich_rpt_typical-subtyp"/>
</dbReference>
<evidence type="ECO:0000256" key="12">
    <source>
        <dbReference type="SAM" id="SignalP"/>
    </source>
</evidence>
<dbReference type="Gene3D" id="3.80.10.10">
    <property type="entry name" value="Ribonuclease Inhibitor"/>
    <property type="match status" value="3"/>
</dbReference>
<dbReference type="EMBL" id="JBBWWQ010000007">
    <property type="protein sequence ID" value="KAK8942959.1"/>
    <property type="molecule type" value="Genomic_DNA"/>
</dbReference>
<dbReference type="GO" id="GO:0005886">
    <property type="term" value="C:plasma membrane"/>
    <property type="evidence" value="ECO:0007669"/>
    <property type="project" value="UniProtKB-SubCell"/>
</dbReference>
<keyword evidence="10" id="KW-0325">Glycoprotein</keyword>
<keyword evidence="5 12" id="KW-0732">Signal</keyword>
<dbReference type="PANTHER" id="PTHR48064:SF8">
    <property type="entry name" value="RECEPTOR PROTEIN-TYROSINE KINASE CEPR2-LIKE"/>
    <property type="match status" value="1"/>
</dbReference>
<evidence type="ECO:0000256" key="3">
    <source>
        <dbReference type="ARBA" id="ARBA00022614"/>
    </source>
</evidence>
<evidence type="ECO:0000256" key="6">
    <source>
        <dbReference type="ARBA" id="ARBA00022737"/>
    </source>
</evidence>
<dbReference type="InterPro" id="IPR001611">
    <property type="entry name" value="Leu-rich_rpt"/>
</dbReference>
<evidence type="ECO:0000256" key="2">
    <source>
        <dbReference type="ARBA" id="ARBA00022475"/>
    </source>
</evidence>
<evidence type="ECO:0008006" key="15">
    <source>
        <dbReference type="Google" id="ProtNLM"/>
    </source>
</evidence>
<keyword evidence="3" id="KW-0433">Leucine-rich repeat</keyword>
<feature type="signal peptide" evidence="12">
    <location>
        <begin position="1"/>
        <end position="16"/>
    </location>
</feature>
<dbReference type="InterPro" id="IPR053038">
    <property type="entry name" value="RLP_Defense"/>
</dbReference>
<dbReference type="Pfam" id="PF13855">
    <property type="entry name" value="LRR_8"/>
    <property type="match status" value="2"/>
</dbReference>
<feature type="region of interest" description="Disordered" evidence="11">
    <location>
        <begin position="393"/>
        <end position="416"/>
    </location>
</feature>
<dbReference type="FunFam" id="3.80.10.10:FF:000269">
    <property type="entry name" value="Piriformospora indica-insensitive protein 2"/>
    <property type="match status" value="1"/>
</dbReference>
<keyword evidence="4" id="KW-0812">Transmembrane</keyword>
<protein>
    <recommendedName>
        <fullName evidence="15">Piriformospora indica-insensitive protein 2</fullName>
    </recommendedName>
</protein>
<dbReference type="SMART" id="SM00369">
    <property type="entry name" value="LRR_TYP"/>
    <property type="match status" value="6"/>
</dbReference>
<proteinExistence type="predicted"/>
<evidence type="ECO:0000313" key="14">
    <source>
        <dbReference type="Proteomes" id="UP001418222"/>
    </source>
</evidence>